<name>A0A5S4ZPR7_9FIRM</name>
<protein>
    <submittedName>
        <fullName evidence="2">Uncharacterized protein</fullName>
    </submittedName>
</protein>
<feature type="transmembrane region" description="Helical" evidence="1">
    <location>
        <begin position="66"/>
        <end position="88"/>
    </location>
</feature>
<reference evidence="2 3" key="1">
    <citation type="submission" date="2019-07" db="EMBL/GenBank/DDBJ databases">
        <title>Genomic Encyclopedia of Type Strains, Phase I: the one thousand microbial genomes (KMG-I) project.</title>
        <authorList>
            <person name="Kyrpides N."/>
        </authorList>
    </citation>
    <scope>NUCLEOTIDE SEQUENCE [LARGE SCALE GENOMIC DNA]</scope>
    <source>
        <strain evidence="2 3">DSM 6562</strain>
    </source>
</reference>
<evidence type="ECO:0000256" key="1">
    <source>
        <dbReference type="SAM" id="Phobius"/>
    </source>
</evidence>
<gene>
    <name evidence="2" type="ORF">LX24_02845</name>
</gene>
<keyword evidence="3" id="KW-1185">Reference proteome</keyword>
<feature type="transmembrane region" description="Helical" evidence="1">
    <location>
        <begin position="12"/>
        <end position="35"/>
    </location>
</feature>
<evidence type="ECO:0000313" key="2">
    <source>
        <dbReference type="EMBL" id="TYO92750.1"/>
    </source>
</evidence>
<dbReference type="EMBL" id="VNHM01000024">
    <property type="protein sequence ID" value="TYO92750.1"/>
    <property type="molecule type" value="Genomic_DNA"/>
</dbReference>
<organism evidence="2 3">
    <name type="scientific">Desulfallas thermosapovorans DSM 6562</name>
    <dbReference type="NCBI Taxonomy" id="1121431"/>
    <lineage>
        <taxon>Bacteria</taxon>
        <taxon>Bacillati</taxon>
        <taxon>Bacillota</taxon>
        <taxon>Clostridia</taxon>
        <taxon>Eubacteriales</taxon>
        <taxon>Desulfallaceae</taxon>
        <taxon>Desulfallas</taxon>
    </lineage>
</organism>
<keyword evidence="1" id="KW-1133">Transmembrane helix</keyword>
<feature type="transmembrane region" description="Helical" evidence="1">
    <location>
        <begin position="41"/>
        <end position="59"/>
    </location>
</feature>
<dbReference type="AlphaFoldDB" id="A0A5S4ZPR7"/>
<dbReference type="RefSeq" id="WP_166512773.1">
    <property type="nucleotide sequence ID" value="NZ_VNHM01000024.1"/>
</dbReference>
<proteinExistence type="predicted"/>
<accession>A0A5S4ZPR7</accession>
<evidence type="ECO:0000313" key="3">
    <source>
        <dbReference type="Proteomes" id="UP000323166"/>
    </source>
</evidence>
<sequence>MKNEKNISVKHRIFNVVFLVGVFMSFSASLVNYFLGLGTTVVLVTFTCGVISVGLYIVFKINGNYNLVALLVTTLLSFVFFPTMWLVFAKKF</sequence>
<dbReference type="Proteomes" id="UP000323166">
    <property type="component" value="Unassembled WGS sequence"/>
</dbReference>
<keyword evidence="1" id="KW-0472">Membrane</keyword>
<comment type="caution">
    <text evidence="2">The sequence shown here is derived from an EMBL/GenBank/DDBJ whole genome shotgun (WGS) entry which is preliminary data.</text>
</comment>
<keyword evidence="1" id="KW-0812">Transmembrane</keyword>